<dbReference type="InterPro" id="IPR002918">
    <property type="entry name" value="Lipase_EstA/Esterase_EstB"/>
</dbReference>
<dbReference type="PANTHER" id="PTHR32015">
    <property type="entry name" value="FASTING INDUCED LIPASE"/>
    <property type="match status" value="1"/>
</dbReference>
<dbReference type="EMBL" id="RDBF01000016">
    <property type="protein sequence ID" value="RLV54615.1"/>
    <property type="molecule type" value="Genomic_DNA"/>
</dbReference>
<comment type="caution">
    <text evidence="3">The sequence shown here is derived from an EMBL/GenBank/DDBJ whole genome shotgun (WGS) entry which is preliminary data.</text>
</comment>
<keyword evidence="3" id="KW-0378">Hydrolase</keyword>
<evidence type="ECO:0000259" key="2">
    <source>
        <dbReference type="Pfam" id="PF00561"/>
    </source>
</evidence>
<keyword evidence="4" id="KW-1185">Reference proteome</keyword>
<feature type="signal peptide" evidence="1">
    <location>
        <begin position="1"/>
        <end position="26"/>
    </location>
</feature>
<dbReference type="PANTHER" id="PTHR32015:SF1">
    <property type="entry name" value="LIPASE"/>
    <property type="match status" value="1"/>
</dbReference>
<sequence length="332" mass="35133">MSTRLSAAVVAALSVLLTLVAAPATAAAPNPVPHPIRFAPWGEDSSFPAAYARSITDPDRDPLGANDWGCQPSAAHPRPVVLVHGTFENAYANWNGLAPILADRGYCVFALNYGNSTGIAFLNGTGDLIANAHEIGPFVDRVLASTGAAQIDLVGHSQGGVISRYYANLIAPQKVNQVIGLAPSNHPTTLSGITEFGKLVRLFGAAMAVLELVNLPAAAQQADQSPAPQAPFYQQVNGDGETIPGMSYTTIVTRRDQVVTPWQRGQLATGPGAEVENIVIQDVCRIDQSEHVSLPFSKNVAQIVLNTLDPDDERRIRCYPQAPITGSTQLIG</sequence>
<organism evidence="3 4">
    <name type="scientific">Aeromicrobium phragmitis</name>
    <dbReference type="NCBI Taxonomy" id="2478914"/>
    <lineage>
        <taxon>Bacteria</taxon>
        <taxon>Bacillati</taxon>
        <taxon>Actinomycetota</taxon>
        <taxon>Actinomycetes</taxon>
        <taxon>Propionibacteriales</taxon>
        <taxon>Nocardioidaceae</taxon>
        <taxon>Aeromicrobium</taxon>
    </lineage>
</organism>
<reference evidence="3 4" key="1">
    <citation type="submission" date="2018-10" db="EMBL/GenBank/DDBJ databases">
        <title>Aeromicrobium sp. 9W16Y-2 whole genome shotgun sequence.</title>
        <authorList>
            <person name="Li F."/>
        </authorList>
    </citation>
    <scope>NUCLEOTIDE SEQUENCE [LARGE SCALE GENOMIC DNA]</scope>
    <source>
        <strain evidence="3 4">9W16Y-2</strain>
    </source>
</reference>
<dbReference type="Proteomes" id="UP000282515">
    <property type="component" value="Unassembled WGS sequence"/>
</dbReference>
<dbReference type="GO" id="GO:0016042">
    <property type="term" value="P:lipid catabolic process"/>
    <property type="evidence" value="ECO:0007669"/>
    <property type="project" value="InterPro"/>
</dbReference>
<accession>A0A3L8PHD9</accession>
<name>A0A3L8PHD9_9ACTN</name>
<keyword evidence="1" id="KW-0732">Signal</keyword>
<proteinExistence type="predicted"/>
<evidence type="ECO:0000256" key="1">
    <source>
        <dbReference type="SAM" id="SignalP"/>
    </source>
</evidence>
<feature type="chain" id="PRO_5018011676" evidence="1">
    <location>
        <begin position="27"/>
        <end position="332"/>
    </location>
</feature>
<dbReference type="Pfam" id="PF00561">
    <property type="entry name" value="Abhydrolase_1"/>
    <property type="match status" value="1"/>
</dbReference>
<dbReference type="SUPFAM" id="SSF53474">
    <property type="entry name" value="alpha/beta-Hydrolases"/>
    <property type="match status" value="1"/>
</dbReference>
<gene>
    <name evidence="3" type="ORF">D9V41_15430</name>
</gene>
<dbReference type="GO" id="GO:0016298">
    <property type="term" value="F:lipase activity"/>
    <property type="evidence" value="ECO:0007669"/>
    <property type="project" value="TreeGrafter"/>
</dbReference>
<dbReference type="InterPro" id="IPR000073">
    <property type="entry name" value="AB_hydrolase_1"/>
</dbReference>
<dbReference type="Gene3D" id="3.40.50.1820">
    <property type="entry name" value="alpha/beta hydrolase"/>
    <property type="match status" value="1"/>
</dbReference>
<dbReference type="OrthoDB" id="8871309at2"/>
<evidence type="ECO:0000313" key="4">
    <source>
        <dbReference type="Proteomes" id="UP000282515"/>
    </source>
</evidence>
<dbReference type="InterPro" id="IPR029058">
    <property type="entry name" value="AB_hydrolase_fold"/>
</dbReference>
<protein>
    <submittedName>
        <fullName evidence="3">Alpha/beta fold hydrolase</fullName>
    </submittedName>
</protein>
<dbReference type="RefSeq" id="WP_121795482.1">
    <property type="nucleotide sequence ID" value="NZ_RDBF01000016.1"/>
</dbReference>
<evidence type="ECO:0000313" key="3">
    <source>
        <dbReference type="EMBL" id="RLV54615.1"/>
    </source>
</evidence>
<feature type="domain" description="AB hydrolase-1" evidence="2">
    <location>
        <begin position="79"/>
        <end position="187"/>
    </location>
</feature>
<dbReference type="AlphaFoldDB" id="A0A3L8PHD9"/>